<accession>A0A1R2B1Q5</accession>
<feature type="region of interest" description="Disordered" evidence="1">
    <location>
        <begin position="74"/>
        <end position="108"/>
    </location>
</feature>
<protein>
    <submittedName>
        <fullName evidence="2">Uncharacterized protein</fullName>
    </submittedName>
</protein>
<evidence type="ECO:0000313" key="3">
    <source>
        <dbReference type="Proteomes" id="UP000187209"/>
    </source>
</evidence>
<comment type="caution">
    <text evidence="2">The sequence shown here is derived from an EMBL/GenBank/DDBJ whole genome shotgun (WGS) entry which is preliminary data.</text>
</comment>
<reference evidence="2 3" key="1">
    <citation type="submission" date="2016-11" db="EMBL/GenBank/DDBJ databases">
        <title>The macronuclear genome of Stentor coeruleus: a giant cell with tiny introns.</title>
        <authorList>
            <person name="Slabodnick M."/>
            <person name="Ruby J.G."/>
            <person name="Reiff S.B."/>
            <person name="Swart E.C."/>
            <person name="Gosai S."/>
            <person name="Prabakaran S."/>
            <person name="Witkowska E."/>
            <person name="Larue G.E."/>
            <person name="Fisher S."/>
            <person name="Freeman R.M."/>
            <person name="Gunawardena J."/>
            <person name="Chu W."/>
            <person name="Stover N.A."/>
            <person name="Gregory B.D."/>
            <person name="Nowacki M."/>
            <person name="Derisi J."/>
            <person name="Roy S.W."/>
            <person name="Marshall W.F."/>
            <person name="Sood P."/>
        </authorList>
    </citation>
    <scope>NUCLEOTIDE SEQUENCE [LARGE SCALE GENOMIC DNA]</scope>
    <source>
        <strain evidence="2">WM001</strain>
    </source>
</reference>
<keyword evidence="3" id="KW-1185">Reference proteome</keyword>
<feature type="compositionally biased region" description="Polar residues" evidence="1">
    <location>
        <begin position="82"/>
        <end position="94"/>
    </location>
</feature>
<evidence type="ECO:0000313" key="2">
    <source>
        <dbReference type="EMBL" id="OMJ70625.1"/>
    </source>
</evidence>
<name>A0A1R2B1Q5_9CILI</name>
<organism evidence="2 3">
    <name type="scientific">Stentor coeruleus</name>
    <dbReference type="NCBI Taxonomy" id="5963"/>
    <lineage>
        <taxon>Eukaryota</taxon>
        <taxon>Sar</taxon>
        <taxon>Alveolata</taxon>
        <taxon>Ciliophora</taxon>
        <taxon>Postciliodesmatophora</taxon>
        <taxon>Heterotrichea</taxon>
        <taxon>Heterotrichida</taxon>
        <taxon>Stentoridae</taxon>
        <taxon>Stentor</taxon>
    </lineage>
</organism>
<dbReference type="AlphaFoldDB" id="A0A1R2B1Q5"/>
<dbReference type="EMBL" id="MPUH01001069">
    <property type="protein sequence ID" value="OMJ70625.1"/>
    <property type="molecule type" value="Genomic_DNA"/>
</dbReference>
<dbReference type="Proteomes" id="UP000187209">
    <property type="component" value="Unassembled WGS sequence"/>
</dbReference>
<evidence type="ECO:0000256" key="1">
    <source>
        <dbReference type="SAM" id="MobiDB-lite"/>
    </source>
</evidence>
<sequence length="127" mass="14563">MFCCTKSKPKKKGTEKYYISLTPMRISLLSDIHVASDCSPNTNALTPNYSTTTLFKHAQSFKSDLSQKNSAKNEFLKDVKSQRASSQKLQTNEYLNDVKSQRPSSQKLQKPIQNIYSHNRSKYCEIF</sequence>
<proteinExistence type="predicted"/>
<gene>
    <name evidence="2" type="ORF">SteCoe_31346</name>
</gene>